<gene>
    <name evidence="1" type="ORF">DB31_1665</name>
</gene>
<keyword evidence="2" id="KW-1185">Reference proteome</keyword>
<evidence type="ECO:0000313" key="1">
    <source>
        <dbReference type="EMBL" id="KFE64647.1"/>
    </source>
</evidence>
<dbReference type="EMBL" id="JMCB01000013">
    <property type="protein sequence ID" value="KFE64647.1"/>
    <property type="molecule type" value="Genomic_DNA"/>
</dbReference>
<dbReference type="STRING" id="394096.DB31_1665"/>
<organism evidence="1 2">
    <name type="scientific">Hyalangium minutum</name>
    <dbReference type="NCBI Taxonomy" id="394096"/>
    <lineage>
        <taxon>Bacteria</taxon>
        <taxon>Pseudomonadati</taxon>
        <taxon>Myxococcota</taxon>
        <taxon>Myxococcia</taxon>
        <taxon>Myxococcales</taxon>
        <taxon>Cystobacterineae</taxon>
        <taxon>Archangiaceae</taxon>
        <taxon>Hyalangium</taxon>
    </lineage>
</organism>
<accession>A0A085WAD4</accession>
<dbReference type="RefSeq" id="WP_044193571.1">
    <property type="nucleotide sequence ID" value="NZ_JMCB01000013.1"/>
</dbReference>
<protein>
    <submittedName>
        <fullName evidence="1">Uncharacterized protein</fullName>
    </submittedName>
</protein>
<sequence length="181" mass="19365">MGSLRLLGLMIVLGLPALAGASGLPPQTLAELAGPSDRIVLARVVDQRVNVPNGNVRQMTTISRLEVLEEYRGQGPRALELVQLGGRSGLWESHLAGDAKIAAGETALMFLRCPDPKAVERCVLVGQGAGKHTVTEGAQGRREVELTARVKGGPVRRSLDEVVDEIRRATLPPAQQERGKR</sequence>
<name>A0A085WAD4_9BACT</name>
<comment type="caution">
    <text evidence="1">The sequence shown here is derived from an EMBL/GenBank/DDBJ whole genome shotgun (WGS) entry which is preliminary data.</text>
</comment>
<reference evidence="1 2" key="1">
    <citation type="submission" date="2014-04" db="EMBL/GenBank/DDBJ databases">
        <title>Genome assembly of Hyalangium minutum DSM 14724.</title>
        <authorList>
            <person name="Sharma G."/>
            <person name="Subramanian S."/>
        </authorList>
    </citation>
    <scope>NUCLEOTIDE SEQUENCE [LARGE SCALE GENOMIC DNA]</scope>
    <source>
        <strain evidence="1 2">DSM 14724</strain>
    </source>
</reference>
<dbReference type="Proteomes" id="UP000028725">
    <property type="component" value="Unassembled WGS sequence"/>
</dbReference>
<dbReference type="AlphaFoldDB" id="A0A085WAD4"/>
<evidence type="ECO:0000313" key="2">
    <source>
        <dbReference type="Proteomes" id="UP000028725"/>
    </source>
</evidence>
<proteinExistence type="predicted"/>